<evidence type="ECO:0008006" key="3">
    <source>
        <dbReference type="Google" id="ProtNLM"/>
    </source>
</evidence>
<evidence type="ECO:0000313" key="2">
    <source>
        <dbReference type="Proteomes" id="UP001629156"/>
    </source>
</evidence>
<sequence length="92" mass="10721">MKKLKEETLRKDTTVAKVQFDKEWFYSVKDVADYLGEDLTGVEYIQLPVVIDGITYTMKCAAWDDILRVVQKEPLEDFRTSVLFNRNAKGKK</sequence>
<reference evidence="1 2" key="1">
    <citation type="submission" date="2024-06" db="EMBL/GenBank/DDBJ databases">
        <authorList>
            <person name="Kaempfer P."/>
            <person name="Viver T."/>
        </authorList>
    </citation>
    <scope>NUCLEOTIDE SEQUENCE [LARGE SCALE GENOMIC DNA]</scope>
    <source>
        <strain evidence="1 2">ST-119</strain>
    </source>
</reference>
<name>A0ABW8YU77_9FLAO</name>
<evidence type="ECO:0000313" key="1">
    <source>
        <dbReference type="EMBL" id="MFL9843854.1"/>
    </source>
</evidence>
<proteinExistence type="predicted"/>
<keyword evidence="2" id="KW-1185">Reference proteome</keyword>
<protein>
    <recommendedName>
        <fullName evidence="3">Bro-N domain-containing protein</fullName>
    </recommendedName>
</protein>
<dbReference type="EMBL" id="JBELPZ010000003">
    <property type="protein sequence ID" value="MFL9843854.1"/>
    <property type="molecule type" value="Genomic_DNA"/>
</dbReference>
<dbReference type="RefSeq" id="WP_408084102.1">
    <property type="nucleotide sequence ID" value="NZ_JBELPZ010000003.1"/>
</dbReference>
<dbReference type="Proteomes" id="UP001629156">
    <property type="component" value="Unassembled WGS sequence"/>
</dbReference>
<accession>A0ABW8YU77</accession>
<comment type="caution">
    <text evidence="1">The sequence shown here is derived from an EMBL/GenBank/DDBJ whole genome shotgun (WGS) entry which is preliminary data.</text>
</comment>
<gene>
    <name evidence="1" type="ORF">ABS766_05415</name>
</gene>
<organism evidence="1 2">
    <name type="scientific">Flavobacterium rhizosphaerae</name>
    <dbReference type="NCBI Taxonomy" id="3163298"/>
    <lineage>
        <taxon>Bacteria</taxon>
        <taxon>Pseudomonadati</taxon>
        <taxon>Bacteroidota</taxon>
        <taxon>Flavobacteriia</taxon>
        <taxon>Flavobacteriales</taxon>
        <taxon>Flavobacteriaceae</taxon>
        <taxon>Flavobacterium</taxon>
    </lineage>
</organism>